<protein>
    <submittedName>
        <fullName evidence="2">Uncharacterized protein</fullName>
    </submittedName>
</protein>
<sequence>MRTLPFLRRANGVRTEPLSLTAAAPAPGASRSDASATPPAPSRHPASALPVVPDHPAAGNRPAPVPYDPSLSNTPGYGRSSDAAGLWCSAVARRPAAPRTAPGRDGRRGRFRLRAARAAVPVPGTGGRFVPAAAAVRGPVPSPGREAAAPVATVAPMSLLPRVNYVPGGAGGRPLVADAGRAPRSVGHDAGRRPRHIPRTPRCPVPGRGH</sequence>
<proteinExistence type="predicted"/>
<comment type="caution">
    <text evidence="2">The sequence shown here is derived from an EMBL/GenBank/DDBJ whole genome shotgun (WGS) entry which is preliminary data.</text>
</comment>
<gene>
    <name evidence="2" type="ORF">GCM10012285_35940</name>
</gene>
<accession>A0ABQ2JJ88</accession>
<dbReference type="Proteomes" id="UP000600080">
    <property type="component" value="Unassembled WGS sequence"/>
</dbReference>
<dbReference type="EMBL" id="BMND01000014">
    <property type="protein sequence ID" value="GGN48656.1"/>
    <property type="molecule type" value="Genomic_DNA"/>
</dbReference>
<feature type="region of interest" description="Disordered" evidence="1">
    <location>
        <begin position="176"/>
        <end position="210"/>
    </location>
</feature>
<name>A0ABQ2JJ88_9ACTN</name>
<organism evidence="2 3">
    <name type="scientific">Streptomyces kronopolitis</name>
    <dbReference type="NCBI Taxonomy" id="1612435"/>
    <lineage>
        <taxon>Bacteria</taxon>
        <taxon>Bacillati</taxon>
        <taxon>Actinomycetota</taxon>
        <taxon>Actinomycetes</taxon>
        <taxon>Kitasatosporales</taxon>
        <taxon>Streptomycetaceae</taxon>
        <taxon>Streptomyces</taxon>
    </lineage>
</organism>
<evidence type="ECO:0000313" key="3">
    <source>
        <dbReference type="Proteomes" id="UP000600080"/>
    </source>
</evidence>
<evidence type="ECO:0000313" key="2">
    <source>
        <dbReference type="EMBL" id="GGN48656.1"/>
    </source>
</evidence>
<evidence type="ECO:0000256" key="1">
    <source>
        <dbReference type="SAM" id="MobiDB-lite"/>
    </source>
</evidence>
<keyword evidence="3" id="KW-1185">Reference proteome</keyword>
<feature type="region of interest" description="Disordered" evidence="1">
    <location>
        <begin position="1"/>
        <end position="79"/>
    </location>
</feature>
<reference evidence="3" key="1">
    <citation type="journal article" date="2019" name="Int. J. Syst. Evol. Microbiol.">
        <title>The Global Catalogue of Microorganisms (GCM) 10K type strain sequencing project: providing services to taxonomists for standard genome sequencing and annotation.</title>
        <authorList>
            <consortium name="The Broad Institute Genomics Platform"/>
            <consortium name="The Broad Institute Genome Sequencing Center for Infectious Disease"/>
            <person name="Wu L."/>
            <person name="Ma J."/>
        </authorList>
    </citation>
    <scope>NUCLEOTIDE SEQUENCE [LARGE SCALE GENOMIC DNA]</scope>
    <source>
        <strain evidence="3">CGMCC 4.7323</strain>
    </source>
</reference>